<dbReference type="GO" id="GO:0051239">
    <property type="term" value="P:regulation of multicellular organismal process"/>
    <property type="evidence" value="ECO:0007669"/>
    <property type="project" value="UniProtKB-ARBA"/>
</dbReference>
<dbReference type="GO" id="GO:0009653">
    <property type="term" value="P:anatomical structure morphogenesis"/>
    <property type="evidence" value="ECO:0007669"/>
    <property type="project" value="TreeGrafter"/>
</dbReference>
<keyword evidence="5" id="KW-1185">Reference proteome</keyword>
<evidence type="ECO:0000256" key="2">
    <source>
        <dbReference type="ARBA" id="ARBA00023163"/>
    </source>
</evidence>
<evidence type="ECO:0000313" key="4">
    <source>
        <dbReference type="EMBL" id="GMT27717.1"/>
    </source>
</evidence>
<dbReference type="Gene3D" id="2.60.200.10">
    <property type="match status" value="1"/>
</dbReference>
<feature type="non-terminal residue" evidence="4">
    <location>
        <position position="145"/>
    </location>
</feature>
<dbReference type="SUPFAM" id="SSF49879">
    <property type="entry name" value="SMAD/FHA domain"/>
    <property type="match status" value="1"/>
</dbReference>
<sequence length="145" mass="16622">RMSLGSFDRVDRDKKTADILKQIGSTMQIRYKNGGFIVLASDSEPPLFIQSAMYNAIMGDELDTVVRITKGHEMIIYDEQFFNLILQQAFEYGEKVLYEIKELLITRVSFSKGWGEAYDRKSILGCNVWVEINLPNPMKKIDSVS</sequence>
<evidence type="ECO:0000259" key="3">
    <source>
        <dbReference type="PROSITE" id="PS51076"/>
    </source>
</evidence>
<accession>A0AAV5WCJ9</accession>
<dbReference type="AlphaFoldDB" id="A0AAV5WCJ9"/>
<dbReference type="GO" id="GO:0000981">
    <property type="term" value="F:DNA-binding transcription factor activity, RNA polymerase II-specific"/>
    <property type="evidence" value="ECO:0007669"/>
    <property type="project" value="TreeGrafter"/>
</dbReference>
<evidence type="ECO:0000256" key="1">
    <source>
        <dbReference type="ARBA" id="ARBA00023015"/>
    </source>
</evidence>
<dbReference type="Pfam" id="PF03166">
    <property type="entry name" value="MH2"/>
    <property type="match status" value="1"/>
</dbReference>
<dbReference type="InterPro" id="IPR008984">
    <property type="entry name" value="SMAD_FHA_dom_sf"/>
</dbReference>
<feature type="non-terminal residue" evidence="4">
    <location>
        <position position="1"/>
    </location>
</feature>
<dbReference type="Proteomes" id="UP001432322">
    <property type="component" value="Unassembled WGS sequence"/>
</dbReference>
<keyword evidence="1" id="KW-0805">Transcription regulation</keyword>
<dbReference type="PROSITE" id="PS51076">
    <property type="entry name" value="MH2"/>
    <property type="match status" value="1"/>
</dbReference>
<dbReference type="GO" id="GO:0050793">
    <property type="term" value="P:regulation of developmental process"/>
    <property type="evidence" value="ECO:0007669"/>
    <property type="project" value="UniProtKB-ARBA"/>
</dbReference>
<keyword evidence="2" id="KW-0804">Transcription</keyword>
<dbReference type="GO" id="GO:0009791">
    <property type="term" value="P:post-embryonic development"/>
    <property type="evidence" value="ECO:0007669"/>
    <property type="project" value="UniProtKB-ARBA"/>
</dbReference>
<dbReference type="EMBL" id="BTSY01000005">
    <property type="protein sequence ID" value="GMT27717.1"/>
    <property type="molecule type" value="Genomic_DNA"/>
</dbReference>
<dbReference type="GO" id="GO:0071144">
    <property type="term" value="C:heteromeric SMAD protein complex"/>
    <property type="evidence" value="ECO:0007669"/>
    <property type="project" value="TreeGrafter"/>
</dbReference>
<dbReference type="GO" id="GO:0030154">
    <property type="term" value="P:cell differentiation"/>
    <property type="evidence" value="ECO:0007669"/>
    <property type="project" value="TreeGrafter"/>
</dbReference>
<comment type="caution">
    <text evidence="4">The sequence shown here is derived from an EMBL/GenBank/DDBJ whole genome shotgun (WGS) entry which is preliminary data.</text>
</comment>
<proteinExistence type="predicted"/>
<dbReference type="GO" id="GO:0070411">
    <property type="term" value="F:I-SMAD binding"/>
    <property type="evidence" value="ECO:0007669"/>
    <property type="project" value="TreeGrafter"/>
</dbReference>
<dbReference type="PANTHER" id="PTHR13703">
    <property type="entry name" value="SMAD"/>
    <property type="match status" value="1"/>
</dbReference>
<dbReference type="PANTHER" id="PTHR13703:SF61">
    <property type="entry name" value="PROTEIN MOTHERS AGAINST DPP"/>
    <property type="match status" value="1"/>
</dbReference>
<reference evidence="4" key="1">
    <citation type="submission" date="2023-10" db="EMBL/GenBank/DDBJ databases">
        <title>Genome assembly of Pristionchus species.</title>
        <authorList>
            <person name="Yoshida K."/>
            <person name="Sommer R.J."/>
        </authorList>
    </citation>
    <scope>NUCLEOTIDE SEQUENCE</scope>
    <source>
        <strain evidence="4">RS5133</strain>
    </source>
</reference>
<dbReference type="GO" id="GO:0000978">
    <property type="term" value="F:RNA polymerase II cis-regulatory region sequence-specific DNA binding"/>
    <property type="evidence" value="ECO:0007669"/>
    <property type="project" value="TreeGrafter"/>
</dbReference>
<feature type="domain" description="MH2" evidence="3">
    <location>
        <begin position="1"/>
        <end position="145"/>
    </location>
</feature>
<name>A0AAV5WCJ9_9BILA</name>
<dbReference type="InterPro" id="IPR001132">
    <property type="entry name" value="SMAD_dom_Dwarfin-type"/>
</dbReference>
<dbReference type="GO" id="GO:0060395">
    <property type="term" value="P:SMAD protein signal transduction"/>
    <property type="evidence" value="ECO:0007669"/>
    <property type="project" value="TreeGrafter"/>
</dbReference>
<gene>
    <name evidence="4" type="ORF">PFISCL1PPCAC_19014</name>
</gene>
<organism evidence="4 5">
    <name type="scientific">Pristionchus fissidentatus</name>
    <dbReference type="NCBI Taxonomy" id="1538716"/>
    <lineage>
        <taxon>Eukaryota</taxon>
        <taxon>Metazoa</taxon>
        <taxon>Ecdysozoa</taxon>
        <taxon>Nematoda</taxon>
        <taxon>Chromadorea</taxon>
        <taxon>Rhabditida</taxon>
        <taxon>Rhabditina</taxon>
        <taxon>Diplogasteromorpha</taxon>
        <taxon>Diplogasteroidea</taxon>
        <taxon>Neodiplogasteridae</taxon>
        <taxon>Pristionchus</taxon>
    </lineage>
</organism>
<dbReference type="InterPro" id="IPR017855">
    <property type="entry name" value="SMAD-like_dom_sf"/>
</dbReference>
<dbReference type="GO" id="GO:0030509">
    <property type="term" value="P:BMP signaling pathway"/>
    <property type="evidence" value="ECO:0007669"/>
    <property type="project" value="TreeGrafter"/>
</dbReference>
<evidence type="ECO:0000313" key="5">
    <source>
        <dbReference type="Proteomes" id="UP001432322"/>
    </source>
</evidence>
<dbReference type="SMART" id="SM00524">
    <property type="entry name" value="DWB"/>
    <property type="match status" value="1"/>
</dbReference>
<protein>
    <recommendedName>
        <fullName evidence="3">MH2 domain-containing protein</fullName>
    </recommendedName>
</protein>
<dbReference type="InterPro" id="IPR013790">
    <property type="entry name" value="Dwarfin"/>
</dbReference>